<gene>
    <name evidence="2" type="ORF">B2J93_4310</name>
</gene>
<proteinExistence type="predicted"/>
<accession>A0A218YXK6</accession>
<evidence type="ECO:0000313" key="3">
    <source>
        <dbReference type="Proteomes" id="UP000242519"/>
    </source>
</evidence>
<evidence type="ECO:0000313" key="2">
    <source>
        <dbReference type="EMBL" id="OWP00561.1"/>
    </source>
</evidence>
<organism evidence="2 3">
    <name type="scientific">Diplocarpon coronariae</name>
    <dbReference type="NCBI Taxonomy" id="2795749"/>
    <lineage>
        <taxon>Eukaryota</taxon>
        <taxon>Fungi</taxon>
        <taxon>Dikarya</taxon>
        <taxon>Ascomycota</taxon>
        <taxon>Pezizomycotina</taxon>
        <taxon>Leotiomycetes</taxon>
        <taxon>Helotiales</taxon>
        <taxon>Drepanopezizaceae</taxon>
        <taxon>Diplocarpon</taxon>
    </lineage>
</organism>
<name>A0A218YXK6_9HELO</name>
<dbReference type="AlphaFoldDB" id="A0A218YXK6"/>
<dbReference type="EMBL" id="MZNU01000318">
    <property type="protein sequence ID" value="OWP00561.1"/>
    <property type="molecule type" value="Genomic_DNA"/>
</dbReference>
<dbReference type="InParanoid" id="A0A218YXK6"/>
<protein>
    <submittedName>
        <fullName evidence="2">Uncharacterized protein</fullName>
    </submittedName>
</protein>
<dbReference type="Proteomes" id="UP000242519">
    <property type="component" value="Unassembled WGS sequence"/>
</dbReference>
<evidence type="ECO:0000256" key="1">
    <source>
        <dbReference type="SAM" id="MobiDB-lite"/>
    </source>
</evidence>
<feature type="region of interest" description="Disordered" evidence="1">
    <location>
        <begin position="1"/>
        <end position="21"/>
    </location>
</feature>
<keyword evidence="3" id="KW-1185">Reference proteome</keyword>
<feature type="region of interest" description="Disordered" evidence="1">
    <location>
        <begin position="67"/>
        <end position="99"/>
    </location>
</feature>
<reference evidence="2 3" key="1">
    <citation type="submission" date="2017-04" db="EMBL/GenBank/DDBJ databases">
        <title>Draft genome sequence of Marssonina coronaria NL1: causal agent of apple blotch.</title>
        <authorList>
            <person name="Cheng Q."/>
        </authorList>
    </citation>
    <scope>NUCLEOTIDE SEQUENCE [LARGE SCALE GENOMIC DNA]</scope>
    <source>
        <strain evidence="2 3">NL1</strain>
    </source>
</reference>
<sequence>MVSAGAAEPGRQILHSPNHDYKRPGDTWRHLETGLFALSTPAGQQIRLAGLKMAKYNISTGISALTSERGNERGSFSSTPALGWAPCQRQADSGAERGLDRSSLVALPAERHREISRLWTRSRLHAWAQPAETATL</sequence>
<feature type="compositionally biased region" description="Polar residues" evidence="1">
    <location>
        <begin position="67"/>
        <end position="80"/>
    </location>
</feature>
<comment type="caution">
    <text evidence="2">The sequence shown here is derived from an EMBL/GenBank/DDBJ whole genome shotgun (WGS) entry which is preliminary data.</text>
</comment>